<gene>
    <name evidence="2" type="primary">phaP</name>
    <name evidence="2" type="ORF">ACFPTO_17135</name>
</gene>
<dbReference type="Pfam" id="PF09361">
    <property type="entry name" value="Phasin_2"/>
    <property type="match status" value="1"/>
</dbReference>
<dbReference type="PROSITE" id="PS51257">
    <property type="entry name" value="PROKAR_LIPOPROTEIN"/>
    <property type="match status" value="1"/>
</dbReference>
<reference evidence="3" key="1">
    <citation type="journal article" date="2019" name="Int. J. Syst. Evol. Microbiol.">
        <title>The Global Catalogue of Microorganisms (GCM) 10K type strain sequencing project: providing services to taxonomists for standard genome sequencing and annotation.</title>
        <authorList>
            <consortium name="The Broad Institute Genomics Platform"/>
            <consortium name="The Broad Institute Genome Sequencing Center for Infectious Disease"/>
            <person name="Wu L."/>
            <person name="Ma J."/>
        </authorList>
    </citation>
    <scope>NUCLEOTIDE SEQUENCE [LARGE SCALE GENOMIC DNA]</scope>
    <source>
        <strain evidence="3">CCUG 56042</strain>
    </source>
</reference>
<sequence>MQFYRANTSLFISLACEASDGVQKLAELNLQAAHSVLADSVARLREMQSDAATVDWPGSPLCLAQSAIAKSLSYQLHAYDIAIATESAAAKIIDAHYDQFTRDLLARVESWAKQTPTGSETAFITVQSAFSTASNAAETMRKSVRSVVEGMQANVSAMIAGASSTVASHSDTRA</sequence>
<evidence type="ECO:0000313" key="2">
    <source>
        <dbReference type="EMBL" id="MFC5430510.1"/>
    </source>
</evidence>
<dbReference type="NCBIfam" id="TIGR01841">
    <property type="entry name" value="phasin"/>
    <property type="match status" value="1"/>
</dbReference>
<name>A0ABW0JCA8_9BURK</name>
<feature type="domain" description="Phasin" evidence="1">
    <location>
        <begin position="2"/>
        <end position="96"/>
    </location>
</feature>
<keyword evidence="3" id="KW-1185">Reference proteome</keyword>
<evidence type="ECO:0000259" key="1">
    <source>
        <dbReference type="Pfam" id="PF09361"/>
    </source>
</evidence>
<organism evidence="2 3">
    <name type="scientific">Paraburkholderia denitrificans</name>
    <dbReference type="NCBI Taxonomy" id="694025"/>
    <lineage>
        <taxon>Bacteria</taxon>
        <taxon>Pseudomonadati</taxon>
        <taxon>Pseudomonadota</taxon>
        <taxon>Betaproteobacteria</taxon>
        <taxon>Burkholderiales</taxon>
        <taxon>Burkholderiaceae</taxon>
        <taxon>Paraburkholderia</taxon>
    </lineage>
</organism>
<dbReference type="Proteomes" id="UP001596103">
    <property type="component" value="Unassembled WGS sequence"/>
</dbReference>
<proteinExistence type="predicted"/>
<dbReference type="RefSeq" id="WP_377713016.1">
    <property type="nucleotide sequence ID" value="NZ_JBHSMP010000020.1"/>
</dbReference>
<dbReference type="InterPro" id="IPR010127">
    <property type="entry name" value="Phasin_subfam-1"/>
</dbReference>
<protein>
    <submittedName>
        <fullName evidence="2">TIGR01841 family phasin</fullName>
    </submittedName>
</protein>
<accession>A0ABW0JCA8</accession>
<comment type="caution">
    <text evidence="2">The sequence shown here is derived from an EMBL/GenBank/DDBJ whole genome shotgun (WGS) entry which is preliminary data.</text>
</comment>
<evidence type="ECO:0000313" key="3">
    <source>
        <dbReference type="Proteomes" id="UP001596103"/>
    </source>
</evidence>
<dbReference type="InterPro" id="IPR018968">
    <property type="entry name" value="Phasin"/>
</dbReference>
<dbReference type="EMBL" id="JBHSMP010000020">
    <property type="protein sequence ID" value="MFC5430510.1"/>
    <property type="molecule type" value="Genomic_DNA"/>
</dbReference>